<comment type="caution">
    <text evidence="2">The sequence shown here is derived from an EMBL/GenBank/DDBJ whole genome shotgun (WGS) entry which is preliminary data.</text>
</comment>
<gene>
    <name evidence="2" type="ORF">D2T33_12040</name>
</gene>
<reference evidence="2 3" key="2">
    <citation type="submission" date="2019-01" db="EMBL/GenBank/DDBJ databases">
        <authorList>
            <person name="Li Y."/>
        </authorList>
    </citation>
    <scope>NUCLEOTIDE SEQUENCE [LARGE SCALE GENOMIC DNA]</scope>
    <source>
        <strain evidence="2 3">2D-5</strain>
    </source>
</reference>
<protein>
    <submittedName>
        <fullName evidence="2">Uncharacterized protein</fullName>
    </submittedName>
</protein>
<evidence type="ECO:0000313" key="3">
    <source>
        <dbReference type="Proteomes" id="UP000285710"/>
    </source>
</evidence>
<keyword evidence="1" id="KW-1133">Transmembrane helix</keyword>
<evidence type="ECO:0000313" key="2">
    <source>
        <dbReference type="EMBL" id="RWR11100.1"/>
    </source>
</evidence>
<dbReference type="InterPro" id="IPR045519">
    <property type="entry name" value="DUF6476"/>
</dbReference>
<keyword evidence="3" id="KW-1185">Reference proteome</keyword>
<proteinExistence type="predicted"/>
<reference evidence="2 3" key="1">
    <citation type="submission" date="2019-01" db="EMBL/GenBank/DDBJ databases">
        <title>Sinorhodobacter populi sp. nov. isolated from the symptomatic bark tissue of Populus euramericana canker.</title>
        <authorList>
            <person name="Xu G."/>
        </authorList>
    </citation>
    <scope>NUCLEOTIDE SEQUENCE [LARGE SCALE GENOMIC DNA]</scope>
    <source>
        <strain evidence="2 3">2D-5</strain>
    </source>
</reference>
<organism evidence="2 3">
    <name type="scientific">Paenirhodobacter populi</name>
    <dbReference type="NCBI Taxonomy" id="2306993"/>
    <lineage>
        <taxon>Bacteria</taxon>
        <taxon>Pseudomonadati</taxon>
        <taxon>Pseudomonadota</taxon>
        <taxon>Alphaproteobacteria</taxon>
        <taxon>Rhodobacterales</taxon>
        <taxon>Rhodobacter group</taxon>
        <taxon>Paenirhodobacter</taxon>
    </lineage>
</organism>
<sequence>MLRFLKLLVTALAVTMILGLVAIIWLLVTRLPGAPVLPPLPEAIQLPEGATARSLSFAGDRIVVLTQDDRVLVYRADGTLIGETRIAP</sequence>
<dbReference type="Pfam" id="PF20082">
    <property type="entry name" value="DUF6476"/>
    <property type="match status" value="1"/>
</dbReference>
<accession>A0A443ITT1</accession>
<name>A0A443ITT1_9RHOB</name>
<dbReference type="AlphaFoldDB" id="A0A443ITT1"/>
<keyword evidence="1" id="KW-0472">Membrane</keyword>
<dbReference type="EMBL" id="SAUW01000011">
    <property type="protein sequence ID" value="RWR11100.1"/>
    <property type="molecule type" value="Genomic_DNA"/>
</dbReference>
<feature type="transmembrane region" description="Helical" evidence="1">
    <location>
        <begin position="7"/>
        <end position="28"/>
    </location>
</feature>
<keyword evidence="1" id="KW-0812">Transmembrane</keyword>
<evidence type="ECO:0000256" key="1">
    <source>
        <dbReference type="SAM" id="Phobius"/>
    </source>
</evidence>
<dbReference type="Proteomes" id="UP000285710">
    <property type="component" value="Unassembled WGS sequence"/>
</dbReference>